<dbReference type="EMBL" id="CP020946">
    <property type="protein sequence ID" value="ASD64551.1"/>
    <property type="molecule type" value="Genomic_DNA"/>
</dbReference>
<sequence length="179" mass="19602">MKSEGAIAMTRQELAKNIYDIAHLTGEFKLRSGQISNEYFDKYRFEAQPTLLREIAKQMVPLIPAGTEVLAGLEMGGIPIATALSLETGIPCVFVRKEAKEYGTCKFAEGLEIKGKKVCVIEDVVTTGGQVVLSTADLRSIGAEISTVLCVIHRGPQFPEPKLTEIGLDLRPLFKKSDF</sequence>
<comment type="caution">
    <text evidence="6">Lacks conserved residue(s) required for the propagation of feature annotation.</text>
</comment>
<dbReference type="InterPro" id="IPR000836">
    <property type="entry name" value="PRTase_dom"/>
</dbReference>
<dbReference type="PANTHER" id="PTHR19278">
    <property type="entry name" value="OROTATE PHOSPHORIBOSYLTRANSFERASE"/>
    <property type="match status" value="1"/>
</dbReference>
<evidence type="ECO:0000256" key="5">
    <source>
        <dbReference type="ARBA" id="ARBA00022975"/>
    </source>
</evidence>
<dbReference type="AlphaFoldDB" id="A0A1Z3NAU7"/>
<dbReference type="GO" id="GO:0019856">
    <property type="term" value="P:pyrimidine nucleobase biosynthetic process"/>
    <property type="evidence" value="ECO:0007669"/>
    <property type="project" value="TreeGrafter"/>
</dbReference>
<comment type="cofactor">
    <cofactor evidence="6">
        <name>Mg(2+)</name>
        <dbReference type="ChEBI" id="CHEBI:18420"/>
    </cofactor>
</comment>
<reference evidence="8 9" key="1">
    <citation type="submission" date="2017-04" db="EMBL/GenBank/DDBJ databases">
        <title>Whole genome sequence of Bdellovibrio bacteriovorus strain SSB218315.</title>
        <authorList>
            <person name="Oyedara O."/>
            <person name="Rodriguez-Perez M.A."/>
        </authorList>
    </citation>
    <scope>NUCLEOTIDE SEQUENCE [LARGE SCALE GENOMIC DNA]</scope>
    <source>
        <strain evidence="8 9">SSB218315</strain>
    </source>
</reference>
<feature type="binding site" description="in other chain" evidence="6">
    <location>
        <position position="97"/>
    </location>
    <ligand>
        <name>5-phospho-alpha-D-ribose 1-diphosphate</name>
        <dbReference type="ChEBI" id="CHEBI:58017"/>
        <note>ligand shared between dimeric partners</note>
    </ligand>
</feature>
<evidence type="ECO:0000256" key="1">
    <source>
        <dbReference type="ARBA" id="ARBA00004889"/>
    </source>
</evidence>
<name>A0A1Z3NAU7_BDEBC</name>
<feature type="binding site" evidence="6">
    <location>
        <position position="100"/>
    </location>
    <ligand>
        <name>5-phospho-alpha-D-ribose 1-diphosphate</name>
        <dbReference type="ChEBI" id="CHEBI:58017"/>
        <note>ligand shared between dimeric partners</note>
    </ligand>
</feature>
<comment type="catalytic activity">
    <reaction evidence="6">
        <text>orotidine 5'-phosphate + diphosphate = orotate + 5-phospho-alpha-D-ribose 1-diphosphate</text>
        <dbReference type="Rhea" id="RHEA:10380"/>
        <dbReference type="ChEBI" id="CHEBI:30839"/>
        <dbReference type="ChEBI" id="CHEBI:33019"/>
        <dbReference type="ChEBI" id="CHEBI:57538"/>
        <dbReference type="ChEBI" id="CHEBI:58017"/>
        <dbReference type="EC" id="2.4.2.10"/>
    </reaction>
</comment>
<evidence type="ECO:0000256" key="2">
    <source>
        <dbReference type="ARBA" id="ARBA00011971"/>
    </source>
</evidence>
<evidence type="ECO:0000256" key="3">
    <source>
        <dbReference type="ARBA" id="ARBA00022676"/>
    </source>
</evidence>
<evidence type="ECO:0000313" key="8">
    <source>
        <dbReference type="EMBL" id="ASD64551.1"/>
    </source>
</evidence>
<comment type="function">
    <text evidence="6">Catalyzes the transfer of a ribosyl phosphate group from 5-phosphoribose 1-diphosphate to orotate, leading to the formation of orotidine monophosphate (OMP).</text>
</comment>
<proteinExistence type="inferred from homology"/>
<evidence type="ECO:0000256" key="4">
    <source>
        <dbReference type="ARBA" id="ARBA00022679"/>
    </source>
</evidence>
<gene>
    <name evidence="6" type="primary">pyrE</name>
    <name evidence="8" type="ORF">B9G79_13705</name>
</gene>
<feature type="binding site" evidence="6">
    <location>
        <position position="96"/>
    </location>
    <ligand>
        <name>5-phospho-alpha-D-ribose 1-diphosphate</name>
        <dbReference type="ChEBI" id="CHEBI:58017"/>
        <note>ligand shared between dimeric partners</note>
    </ligand>
</feature>
<evidence type="ECO:0000256" key="6">
    <source>
        <dbReference type="HAMAP-Rule" id="MF_01208"/>
    </source>
</evidence>
<dbReference type="GO" id="GO:0000287">
    <property type="term" value="F:magnesium ion binding"/>
    <property type="evidence" value="ECO:0007669"/>
    <property type="project" value="UniProtKB-UniRule"/>
</dbReference>
<dbReference type="GO" id="GO:0044205">
    <property type="term" value="P:'de novo' UMP biosynthetic process"/>
    <property type="evidence" value="ECO:0007669"/>
    <property type="project" value="UniProtKB-UniRule"/>
</dbReference>
<dbReference type="PANTHER" id="PTHR19278:SF9">
    <property type="entry name" value="URIDINE 5'-MONOPHOSPHATE SYNTHASE"/>
    <property type="match status" value="1"/>
</dbReference>
<comment type="subunit">
    <text evidence="6">Homodimer.</text>
</comment>
<keyword evidence="6" id="KW-0460">Magnesium</keyword>
<keyword evidence="4 6" id="KW-0808">Transferase</keyword>
<dbReference type="NCBIfam" id="TIGR00336">
    <property type="entry name" value="pyrE"/>
    <property type="match status" value="1"/>
</dbReference>
<dbReference type="GO" id="GO:0004588">
    <property type="term" value="F:orotate phosphoribosyltransferase activity"/>
    <property type="evidence" value="ECO:0007669"/>
    <property type="project" value="UniProtKB-UniRule"/>
</dbReference>
<dbReference type="OrthoDB" id="9779060at2"/>
<evidence type="ECO:0000259" key="7">
    <source>
        <dbReference type="Pfam" id="PF00156"/>
    </source>
</evidence>
<dbReference type="Proteomes" id="UP000197003">
    <property type="component" value="Chromosome"/>
</dbReference>
<keyword evidence="3 6" id="KW-0328">Glycosyltransferase</keyword>
<feature type="domain" description="Phosphoribosyltransferase" evidence="7">
    <location>
        <begin position="52"/>
        <end position="157"/>
    </location>
</feature>
<feature type="binding site" description="in other chain" evidence="6">
    <location>
        <begin position="122"/>
        <end position="130"/>
    </location>
    <ligand>
        <name>5-phospho-alpha-D-ribose 1-diphosphate</name>
        <dbReference type="ChEBI" id="CHEBI:58017"/>
        <note>ligand shared between dimeric partners</note>
    </ligand>
</feature>
<organism evidence="8 9">
    <name type="scientific">Bdellovibrio bacteriovorus</name>
    <dbReference type="NCBI Taxonomy" id="959"/>
    <lineage>
        <taxon>Bacteria</taxon>
        <taxon>Pseudomonadati</taxon>
        <taxon>Bdellovibrionota</taxon>
        <taxon>Bdellovibrionia</taxon>
        <taxon>Bdellovibrionales</taxon>
        <taxon>Pseudobdellovibrionaceae</taxon>
        <taxon>Bdellovibrio</taxon>
    </lineage>
</organism>
<dbReference type="CDD" id="cd06223">
    <property type="entry name" value="PRTases_typeI"/>
    <property type="match status" value="1"/>
</dbReference>
<comment type="similarity">
    <text evidence="6">Belongs to the purine/pyrimidine phosphoribosyltransferase family. PyrE subfamily.</text>
</comment>
<dbReference type="EC" id="2.4.2.10" evidence="2 6"/>
<dbReference type="InterPro" id="IPR023031">
    <property type="entry name" value="OPRT"/>
</dbReference>
<dbReference type="Gene3D" id="3.40.50.2020">
    <property type="match status" value="1"/>
</dbReference>
<protein>
    <recommendedName>
        <fullName evidence="2 6">Orotate phosphoribosyltransferase</fullName>
        <shortName evidence="6">OPRT</shortName>
        <shortName evidence="6">OPRTase</shortName>
        <ecNumber evidence="2 6">2.4.2.10</ecNumber>
    </recommendedName>
</protein>
<dbReference type="SUPFAM" id="SSF53271">
    <property type="entry name" value="PRTase-like"/>
    <property type="match status" value="1"/>
</dbReference>
<accession>A0A1Z3NAU7</accession>
<feature type="binding site" evidence="6">
    <location>
        <position position="154"/>
    </location>
    <ligand>
        <name>orotate</name>
        <dbReference type="ChEBI" id="CHEBI:30839"/>
    </ligand>
</feature>
<dbReference type="UniPathway" id="UPA00070">
    <property type="reaction ID" value="UER00119"/>
</dbReference>
<dbReference type="InterPro" id="IPR004467">
    <property type="entry name" value="Or_phspho_trans_dom"/>
</dbReference>
<feature type="binding site" evidence="6">
    <location>
        <position position="126"/>
    </location>
    <ligand>
        <name>orotate</name>
        <dbReference type="ChEBI" id="CHEBI:30839"/>
    </ligand>
</feature>
<dbReference type="InterPro" id="IPR029057">
    <property type="entry name" value="PRTase-like"/>
</dbReference>
<feature type="binding site" description="in other chain" evidence="6">
    <location>
        <position position="31"/>
    </location>
    <ligand>
        <name>5-phospho-alpha-D-ribose 1-diphosphate</name>
        <dbReference type="ChEBI" id="CHEBI:58017"/>
        <note>ligand shared between dimeric partners</note>
    </ligand>
</feature>
<dbReference type="HAMAP" id="MF_01208">
    <property type="entry name" value="PyrE"/>
    <property type="match status" value="1"/>
</dbReference>
<comment type="pathway">
    <text evidence="1 6">Pyrimidine metabolism; UMP biosynthesis via de novo pathway; UMP from orotate: step 1/2.</text>
</comment>
<dbReference type="Pfam" id="PF00156">
    <property type="entry name" value="Pribosyltran"/>
    <property type="match status" value="1"/>
</dbReference>
<keyword evidence="5 6" id="KW-0665">Pyrimidine biosynthesis</keyword>
<evidence type="ECO:0000313" key="9">
    <source>
        <dbReference type="Proteomes" id="UP000197003"/>
    </source>
</evidence>